<dbReference type="AlphaFoldDB" id="A0A4Z0GSV0"/>
<dbReference type="EMBL" id="SRJD01000002">
    <property type="protein sequence ID" value="TGA99996.1"/>
    <property type="molecule type" value="Genomic_DNA"/>
</dbReference>
<sequence>MGHSSKSHVEIRGAELNQAIQCMHQIDDALKTALSKGGALKSDIEVQGDWSGKNKKALVAYMDLLLQYQRRITQTVSKHAASLSSLEKHITAFSGTEEVAKIKGL</sequence>
<accession>A0A4Z0GSV0</accession>
<dbReference type="Proteomes" id="UP000298347">
    <property type="component" value="Unassembled WGS sequence"/>
</dbReference>
<proteinExistence type="predicted"/>
<comment type="caution">
    <text evidence="1">The sequence shown here is derived from an EMBL/GenBank/DDBJ whole genome shotgun (WGS) entry which is preliminary data.</text>
</comment>
<evidence type="ECO:0000313" key="2">
    <source>
        <dbReference type="Proteomes" id="UP000298347"/>
    </source>
</evidence>
<dbReference type="OrthoDB" id="9781845at2"/>
<evidence type="ECO:0008006" key="3">
    <source>
        <dbReference type="Google" id="ProtNLM"/>
    </source>
</evidence>
<name>A0A4Z0GSV0_9BACL</name>
<evidence type="ECO:0000313" key="1">
    <source>
        <dbReference type="EMBL" id="TGA99996.1"/>
    </source>
</evidence>
<protein>
    <recommendedName>
        <fullName evidence="3">WXG100 family type VII secretion target</fullName>
    </recommendedName>
</protein>
<gene>
    <name evidence="1" type="ORF">E4665_03340</name>
</gene>
<reference evidence="1 2" key="1">
    <citation type="journal article" date="2015" name="Int. J. Syst. Evol. Microbiol.">
        <title>Sporolactobacillus shoreae sp. nov. and Sporolactobacillus spathodeae sp. nov., two spore-forming lactic acid bacteria isolated from tree barks in Thailand.</title>
        <authorList>
            <person name="Thamacharoensuk T."/>
            <person name="Kitahara M."/>
            <person name="Ohkuma M."/>
            <person name="Thongchul N."/>
            <person name="Tanasupawat S."/>
        </authorList>
    </citation>
    <scope>NUCLEOTIDE SEQUENCE [LARGE SCALE GENOMIC DNA]</scope>
    <source>
        <strain evidence="1 2">BK92</strain>
    </source>
</reference>
<keyword evidence="2" id="KW-1185">Reference proteome</keyword>
<organism evidence="1 2">
    <name type="scientific">Sporolactobacillus shoreae</name>
    <dbReference type="NCBI Taxonomy" id="1465501"/>
    <lineage>
        <taxon>Bacteria</taxon>
        <taxon>Bacillati</taxon>
        <taxon>Bacillota</taxon>
        <taxon>Bacilli</taxon>
        <taxon>Bacillales</taxon>
        <taxon>Sporolactobacillaceae</taxon>
        <taxon>Sporolactobacillus</taxon>
    </lineage>
</organism>
<dbReference type="RefSeq" id="WP_135347391.1">
    <property type="nucleotide sequence ID" value="NZ_SRJD01000002.1"/>
</dbReference>